<dbReference type="Proteomes" id="UP000031408">
    <property type="component" value="Unassembled WGS sequence"/>
</dbReference>
<feature type="site" description="Catalytically relevant" evidence="6">
    <location>
        <position position="105"/>
    </location>
</feature>
<dbReference type="PANTHER" id="PTHR42745">
    <property type="match status" value="1"/>
</dbReference>
<comment type="caution">
    <text evidence="10">The sequence shown here is derived from an EMBL/GenBank/DDBJ whole genome shotgun (WGS) entry which is preliminary data.</text>
</comment>
<dbReference type="GO" id="GO:0097367">
    <property type="term" value="F:carbohydrate derivative binding"/>
    <property type="evidence" value="ECO:0007669"/>
    <property type="project" value="InterPro"/>
</dbReference>
<sequence length="322" mass="34683">MNTQQIQAIGRRTIELETASVNGLQAFINEDFCRAVQSVYDSKGRLVVSGIGKSAIVAQKIVATLNSTGTPSLYMHAADAIHGDLGMVQSADVVMVISKSGESPEIKVLVPLLRNFGNTLIGMVGNDQSFLAKQADIVLNTTVPQEACPNNLAPTSSTTAQMVMGDALAICLMELSGFNGQDFAKFHPGGNLGKKLYLRVRDLYVHNQRPAVAADAALKEIIISISGNRLGITTVVDPQESVLGVITDGDLRRMLENDIPLQGVHAQDIMTHNPKTIVADAMAIDALDILRKHDITQLVVTDDNKRYLGVLHLHDLIKEGLI</sequence>
<keyword evidence="5" id="KW-0862">Zinc</keyword>
<proteinExistence type="inferred from homology"/>
<dbReference type="CDD" id="cd05014">
    <property type="entry name" value="SIS_Kpsf"/>
    <property type="match status" value="1"/>
</dbReference>
<dbReference type="GO" id="GO:0046872">
    <property type="term" value="F:metal ion binding"/>
    <property type="evidence" value="ECO:0007669"/>
    <property type="project" value="UniProtKB-KW"/>
</dbReference>
<reference evidence="10 11" key="1">
    <citation type="submission" date="2014-11" db="EMBL/GenBank/DDBJ databases">
        <title>Genome sequence of Flavihumibacter solisilvae 3-3.</title>
        <authorList>
            <person name="Zhou G."/>
            <person name="Li M."/>
            <person name="Wang G."/>
        </authorList>
    </citation>
    <scope>NUCLEOTIDE SEQUENCE [LARGE SCALE GENOMIC DNA]</scope>
    <source>
        <strain evidence="10 11">3-3</strain>
    </source>
</reference>
<evidence type="ECO:0000313" key="10">
    <source>
        <dbReference type="EMBL" id="KIC96376.1"/>
    </source>
</evidence>
<feature type="site" description="Catalytically relevant" evidence="6">
    <location>
        <position position="146"/>
    </location>
</feature>
<evidence type="ECO:0000256" key="6">
    <source>
        <dbReference type="PIRSR" id="PIRSR004692-3"/>
    </source>
</evidence>
<evidence type="ECO:0000256" key="7">
    <source>
        <dbReference type="PROSITE-ProRule" id="PRU00703"/>
    </source>
</evidence>
<dbReference type="EMBL" id="JSVC01000001">
    <property type="protein sequence ID" value="KIC96376.1"/>
    <property type="molecule type" value="Genomic_DNA"/>
</dbReference>
<dbReference type="Pfam" id="PF00571">
    <property type="entry name" value="CBS"/>
    <property type="match status" value="1"/>
</dbReference>
<keyword evidence="3 7" id="KW-0129">CBS domain</keyword>
<evidence type="ECO:0000256" key="1">
    <source>
        <dbReference type="ARBA" id="ARBA00008165"/>
    </source>
</evidence>
<dbReference type="InterPro" id="IPR035474">
    <property type="entry name" value="SIS_Kpsf"/>
</dbReference>
<feature type="site" description="Catalytically relevant" evidence="6">
    <location>
        <position position="187"/>
    </location>
</feature>
<gene>
    <name evidence="10" type="ORF">OI18_01085</name>
</gene>
<keyword evidence="2" id="KW-0677">Repeat</keyword>
<evidence type="ECO:0000256" key="3">
    <source>
        <dbReference type="ARBA" id="ARBA00023122"/>
    </source>
</evidence>
<dbReference type="NCBIfam" id="TIGR00393">
    <property type="entry name" value="kpsF"/>
    <property type="match status" value="1"/>
</dbReference>
<dbReference type="PIRSF" id="PIRSF004692">
    <property type="entry name" value="KdsD_KpsF"/>
    <property type="match status" value="1"/>
</dbReference>
<dbReference type="InterPro" id="IPR046348">
    <property type="entry name" value="SIS_dom_sf"/>
</dbReference>
<feature type="domain" description="SIS" evidence="9">
    <location>
        <begin position="35"/>
        <end position="178"/>
    </location>
</feature>
<dbReference type="InterPro" id="IPR046342">
    <property type="entry name" value="CBS_dom_sf"/>
</dbReference>
<evidence type="ECO:0000313" key="11">
    <source>
        <dbReference type="Proteomes" id="UP000031408"/>
    </source>
</evidence>
<dbReference type="SUPFAM" id="SSF53697">
    <property type="entry name" value="SIS domain"/>
    <property type="match status" value="1"/>
</dbReference>
<dbReference type="GO" id="GO:0019146">
    <property type="term" value="F:arabinose-5-phosphate isomerase activity"/>
    <property type="evidence" value="ECO:0007669"/>
    <property type="project" value="UniProtKB-ARBA"/>
</dbReference>
<feature type="site" description="Catalytically relevant" evidence="6">
    <location>
        <position position="53"/>
    </location>
</feature>
<accession>A0A0C1LA31</accession>
<evidence type="ECO:0000256" key="4">
    <source>
        <dbReference type="PIRNR" id="PIRNR004692"/>
    </source>
</evidence>
<dbReference type="InterPro" id="IPR001347">
    <property type="entry name" value="SIS_dom"/>
</dbReference>
<dbReference type="InterPro" id="IPR050986">
    <property type="entry name" value="GutQ/KpsF_isomerases"/>
</dbReference>
<dbReference type="RefSeq" id="WP_039136273.1">
    <property type="nucleotide sequence ID" value="NZ_JSVC01000001.1"/>
</dbReference>
<evidence type="ECO:0000259" key="9">
    <source>
        <dbReference type="PROSITE" id="PS51464"/>
    </source>
</evidence>
<dbReference type="PANTHER" id="PTHR42745:SF1">
    <property type="entry name" value="ARABINOSE 5-PHOSPHATE ISOMERASE KDSD"/>
    <property type="match status" value="1"/>
</dbReference>
<dbReference type="InterPro" id="IPR004800">
    <property type="entry name" value="KdsD/KpsF-type"/>
</dbReference>
<keyword evidence="11" id="KW-1185">Reference proteome</keyword>
<dbReference type="PROSITE" id="PS51464">
    <property type="entry name" value="SIS"/>
    <property type="match status" value="1"/>
</dbReference>
<feature type="binding site" evidence="5">
    <location>
        <position position="76"/>
    </location>
    <ligand>
        <name>Zn(2+)</name>
        <dbReference type="ChEBI" id="CHEBI:29105"/>
    </ligand>
</feature>
<dbReference type="CDD" id="cd04604">
    <property type="entry name" value="CBS_pair_SIS_assoc"/>
    <property type="match status" value="1"/>
</dbReference>
<dbReference type="GO" id="GO:1901135">
    <property type="term" value="P:carbohydrate derivative metabolic process"/>
    <property type="evidence" value="ECO:0007669"/>
    <property type="project" value="InterPro"/>
</dbReference>
<dbReference type="GO" id="GO:0005975">
    <property type="term" value="P:carbohydrate metabolic process"/>
    <property type="evidence" value="ECO:0007669"/>
    <property type="project" value="InterPro"/>
</dbReference>
<dbReference type="Gene3D" id="3.10.580.10">
    <property type="entry name" value="CBS-domain"/>
    <property type="match status" value="1"/>
</dbReference>
<dbReference type="PROSITE" id="PS51371">
    <property type="entry name" value="CBS"/>
    <property type="match status" value="1"/>
</dbReference>
<organism evidence="10 11">
    <name type="scientific">Flavihumibacter solisilvae</name>
    <dbReference type="NCBI Taxonomy" id="1349421"/>
    <lineage>
        <taxon>Bacteria</taxon>
        <taxon>Pseudomonadati</taxon>
        <taxon>Bacteroidota</taxon>
        <taxon>Chitinophagia</taxon>
        <taxon>Chitinophagales</taxon>
        <taxon>Chitinophagaceae</taxon>
        <taxon>Flavihumibacter</taxon>
    </lineage>
</organism>
<comment type="similarity">
    <text evidence="1 4">Belongs to the SIS family. GutQ/KpsF subfamily.</text>
</comment>
<dbReference type="OrthoDB" id="9762536at2"/>
<dbReference type="AlphaFoldDB" id="A0A0C1LA31"/>
<feature type="domain" description="CBS" evidence="8">
    <location>
        <begin position="270"/>
        <end position="322"/>
    </location>
</feature>
<evidence type="ECO:0000256" key="2">
    <source>
        <dbReference type="ARBA" id="ARBA00022737"/>
    </source>
</evidence>
<evidence type="ECO:0000259" key="8">
    <source>
        <dbReference type="PROSITE" id="PS51371"/>
    </source>
</evidence>
<dbReference type="STRING" id="1349421.OI18_01085"/>
<protein>
    <submittedName>
        <fullName evidence="10">D-arabinose 5-phosphate isomerase</fullName>
    </submittedName>
</protein>
<name>A0A0C1LA31_9BACT</name>
<dbReference type="Pfam" id="PF01380">
    <property type="entry name" value="SIS"/>
    <property type="match status" value="1"/>
</dbReference>
<evidence type="ECO:0000256" key="5">
    <source>
        <dbReference type="PIRSR" id="PIRSR004692-2"/>
    </source>
</evidence>
<dbReference type="InterPro" id="IPR000644">
    <property type="entry name" value="CBS_dom"/>
</dbReference>
<keyword evidence="10" id="KW-0413">Isomerase</keyword>
<dbReference type="FunFam" id="3.40.50.10490:FF:000011">
    <property type="entry name" value="Arabinose 5-phosphate isomerase"/>
    <property type="match status" value="1"/>
</dbReference>
<keyword evidence="5" id="KW-0479">Metal-binding</keyword>
<dbReference type="Gene3D" id="3.40.50.10490">
    <property type="entry name" value="Glucose-6-phosphate isomerase like protein, domain 1"/>
    <property type="match status" value="1"/>
</dbReference>